<dbReference type="Pfam" id="PF00501">
    <property type="entry name" value="AMP-binding"/>
    <property type="match status" value="4"/>
</dbReference>
<dbReference type="GO" id="GO:0017000">
    <property type="term" value="P:antibiotic biosynthetic process"/>
    <property type="evidence" value="ECO:0007669"/>
    <property type="project" value="UniProtKB-KW"/>
</dbReference>
<dbReference type="OrthoDB" id="9765680at2"/>
<dbReference type="PROSITE" id="PS00455">
    <property type="entry name" value="AMP_BINDING"/>
    <property type="match status" value="3"/>
</dbReference>
<dbReference type="FunFam" id="3.40.50.980:FF:000002">
    <property type="entry name" value="Enterobactin synthetase component F"/>
    <property type="match status" value="1"/>
</dbReference>
<dbReference type="NCBIfam" id="NF003417">
    <property type="entry name" value="PRK04813.1"/>
    <property type="match status" value="5"/>
</dbReference>
<dbReference type="Gene3D" id="3.30.559.10">
    <property type="entry name" value="Chloramphenicol acetyltransferase-like domain"/>
    <property type="match status" value="4"/>
</dbReference>
<evidence type="ECO:0000256" key="2">
    <source>
        <dbReference type="ARBA" id="ARBA00006432"/>
    </source>
</evidence>
<dbReference type="RefSeq" id="WP_016362699.1">
    <property type="nucleotide sequence ID" value="NC_017672.3"/>
</dbReference>
<feature type="domain" description="Carrier" evidence="10">
    <location>
        <begin position="1028"/>
        <end position="1103"/>
    </location>
</feature>
<dbReference type="GO" id="GO:0031177">
    <property type="term" value="F:phosphopantetheine binding"/>
    <property type="evidence" value="ECO:0007669"/>
    <property type="project" value="InterPro"/>
</dbReference>
<reference evidence="11 12" key="1">
    <citation type="submission" date="2013-06" db="EMBL/GenBank/DDBJ databases">
        <title>Complete genome sequence of Paenibacillus mucilaginosus K02.</title>
        <authorList>
            <person name="Xiao B."/>
            <person name="Sun L."/>
            <person name="Xiao L."/>
            <person name="Lian B."/>
        </authorList>
    </citation>
    <scope>NUCLEOTIDE SEQUENCE [LARGE SCALE GENOMIC DNA]</scope>
    <source>
        <strain evidence="11 12">K02</strain>
    </source>
</reference>
<dbReference type="InterPro" id="IPR006162">
    <property type="entry name" value="Ppantetheine_attach_site"/>
</dbReference>
<evidence type="ECO:0000256" key="5">
    <source>
        <dbReference type="ARBA" id="ARBA00022598"/>
    </source>
</evidence>
<protein>
    <recommendedName>
        <fullName evidence="10">Carrier domain-containing protein</fullName>
    </recommendedName>
</protein>
<dbReference type="InterPro" id="IPR023213">
    <property type="entry name" value="CAT-like_dom_sf"/>
</dbReference>
<evidence type="ECO:0000256" key="4">
    <source>
        <dbReference type="ARBA" id="ARBA00022553"/>
    </source>
</evidence>
<dbReference type="Gene3D" id="3.40.50.1820">
    <property type="entry name" value="alpha/beta hydrolase"/>
    <property type="match status" value="1"/>
</dbReference>
<gene>
    <name evidence="11" type="ORF">B2K_20400</name>
</gene>
<dbReference type="InterPro" id="IPR025110">
    <property type="entry name" value="AMP-bd_C"/>
</dbReference>
<dbReference type="PROSITE" id="PS50075">
    <property type="entry name" value="CARRIER"/>
    <property type="match status" value="3"/>
</dbReference>
<dbReference type="Proteomes" id="UP000007392">
    <property type="component" value="Chromosome"/>
</dbReference>
<dbReference type="InterPro" id="IPR020806">
    <property type="entry name" value="PKS_PP-bd"/>
</dbReference>
<dbReference type="EMBL" id="CP003422">
    <property type="protein sequence ID" value="AFH63035.2"/>
    <property type="molecule type" value="Genomic_DNA"/>
</dbReference>
<dbReference type="CDD" id="cd12117">
    <property type="entry name" value="A_NRPS_Srf_like"/>
    <property type="match status" value="2"/>
</dbReference>
<dbReference type="InterPro" id="IPR045851">
    <property type="entry name" value="AMP-bd_C_sf"/>
</dbReference>
<evidence type="ECO:0000256" key="6">
    <source>
        <dbReference type="ARBA" id="ARBA00022737"/>
    </source>
</evidence>
<dbReference type="GO" id="GO:0016874">
    <property type="term" value="F:ligase activity"/>
    <property type="evidence" value="ECO:0007669"/>
    <property type="project" value="UniProtKB-KW"/>
</dbReference>
<dbReference type="GO" id="GO:0043041">
    <property type="term" value="P:amino acid activation for nonribosomal peptide biosynthetic process"/>
    <property type="evidence" value="ECO:0007669"/>
    <property type="project" value="TreeGrafter"/>
</dbReference>
<dbReference type="GO" id="GO:0005829">
    <property type="term" value="C:cytosol"/>
    <property type="evidence" value="ECO:0007669"/>
    <property type="project" value="TreeGrafter"/>
</dbReference>
<dbReference type="PANTHER" id="PTHR45527">
    <property type="entry name" value="NONRIBOSOMAL PEPTIDE SYNTHETASE"/>
    <property type="match status" value="1"/>
</dbReference>
<dbReference type="InterPro" id="IPR009081">
    <property type="entry name" value="PP-bd_ACP"/>
</dbReference>
<organism evidence="11 12">
    <name type="scientific">Paenibacillus mucilaginosus K02</name>
    <dbReference type="NCBI Taxonomy" id="997761"/>
    <lineage>
        <taxon>Bacteria</taxon>
        <taxon>Bacillati</taxon>
        <taxon>Bacillota</taxon>
        <taxon>Bacilli</taxon>
        <taxon>Bacillales</taxon>
        <taxon>Paenibacillaceae</taxon>
        <taxon>Paenibacillus</taxon>
    </lineage>
</organism>
<keyword evidence="3" id="KW-0596">Phosphopantetheine</keyword>
<dbReference type="Gene3D" id="3.30.300.30">
    <property type="match status" value="3"/>
</dbReference>
<dbReference type="InterPro" id="IPR000873">
    <property type="entry name" value="AMP-dep_synth/lig_dom"/>
</dbReference>
<dbReference type="SMART" id="SM00823">
    <property type="entry name" value="PKS_PP"/>
    <property type="match status" value="3"/>
</dbReference>
<comment type="similarity">
    <text evidence="2">Belongs to the ATP-dependent AMP-binding enzyme family.</text>
</comment>
<dbReference type="FunFam" id="3.40.50.980:FF:000001">
    <property type="entry name" value="Non-ribosomal peptide synthetase"/>
    <property type="match status" value="1"/>
</dbReference>
<evidence type="ECO:0000256" key="3">
    <source>
        <dbReference type="ARBA" id="ARBA00022450"/>
    </source>
</evidence>
<dbReference type="CDD" id="cd02440">
    <property type="entry name" value="AdoMet_MTases"/>
    <property type="match status" value="1"/>
</dbReference>
<dbReference type="CDD" id="cd17643">
    <property type="entry name" value="A_NRPS_Cytc1-like"/>
    <property type="match status" value="1"/>
</dbReference>
<keyword evidence="4" id="KW-0597">Phosphoprotein</keyword>
<evidence type="ECO:0000259" key="10">
    <source>
        <dbReference type="PROSITE" id="PS50075"/>
    </source>
</evidence>
<dbReference type="PROSITE" id="PS00012">
    <property type="entry name" value="PHOSPHOPANTETHEINE"/>
    <property type="match status" value="1"/>
</dbReference>
<proteinExistence type="inferred from homology"/>
<comment type="cofactor">
    <cofactor evidence="1">
        <name>pantetheine 4'-phosphate</name>
        <dbReference type="ChEBI" id="CHEBI:47942"/>
    </cofactor>
</comment>
<sequence>MANQLEIQNIYGLTPLQEGMLFHTQWGIGTGDYIQQMTLEVEGGLNRDLLLASYQRMIDRHDVLRTVFRTAGVDKPLQIVLKHRRAAIRWETLSHLNEAGREAFIHGYRERERAEGFQPTKETPFRMTVFEHHPSRCTIILAFHHVLLDGWSLAILLQDLFQGYTRLLQGEDFPAASLRSPSYGRHLQHLASLDTAESAAYWSTVLQGYEPADCLPATVRLSRPPGMTEPAEGAPGRQSCELGAGLTADLQNLARTEGVSLSSVFHTLWGILLLRYGGTDDVVFGSVVSGRSGGAPGIDEAVGLFINTVPVRVRGTDRPFAQLLRERHAASLEAVPHEAYSLAELKTEGAGHPVDHVIAFENYPLDREALSGGGEAGYRIVRADWCEQTHYDLHVNILPGEKITIQIFYRRSRFEEAVIGRLLRRLCRLAKSAAEQPHVPASELEWMEEEEKADLLGGCGVEFDKARYPEEATLHALFESRAAEAPERTAVVSGTERIAYGELNRRANRLARRLREHGVAADEPVCLLLGRTIETVTAILAVLKAGGAYVPVDPAYPAERIRYMLQDCGARLLLSTAAAWKEAFGRATDSALPDTVESVFFLGEGTESEQNPDYSAGLDNSQPMEGELVTQAGRAVQGLQIAPAGMPAQDGENLPPFSTSGSLAYIIYTSGTTGTPKGVMVEHRQAVSLLVNDRHPFDFNEQDVWTVFHSFCFDFSVWEMFGALLYGASMVLVPKETAQQPAEFLALLERERVTVLNQTPAAFYALAQEACEEERRRDLSLRYVIFGGEALQPVQLKSWKRRHPQVRLINMYGITETTVHVTYKEITEKEMDRSLSVIGRPIPTLYCYVLDSRGRLVPEGAVGELYVGGDGVARGYLGREALTAERFVADPYRSGARLYRSGDLVRRLPGGELEYIGRSDGQVKIRGHRIEFGELEHRLLLHPQVKEAAAAVVRRSDGPELLAYVVLQAGGEASGLRASLAEALPDYMLPSRIIAVERIPRTANGKTDRSALPVPAPGAAADCEAYAAPRSAAEEALCRLWAEVLEVERVGIHDSFFELGGHSLKAARLLSRVQKQFGIKLTLQQLFTSPTVAGMTALGGEGERMELPPIPQAGEEGDYPVSSAQTRMLLIDRMEDAGTAYNIPVAIWLTGSLDLQRVRHAFERLIERHEILRTTFHTVNEQMVQRIHPPYVLEIGVSEGMETELGKRIGERVRPFDLTSLPLMRAELIRLGEEKHVLFLDIHHIVIDGTSLGILIREFSEIYAGRELPAGRIQYKDFAVWQKRMQDGGELQRQEAYWRETLGGELPLLELPADFPRPGVQRFEGEQLRFELEAGVTRNLRRLAQEAGTTLYTVLLSLYSALLGRVCGQEDLILGTGSASRPHPDTHGILGMFVNMLALRTRPQASKSFRQLIGEVRDTALQAFQHGDYPFDALVDSLGIARDASRHPLFDAAFVLQNMDMPPLALPGIGAEPYDFGYTTSKFDLTLYAWELGPDQGLRLLSEYSRALFRRESIELLNRRFTHLARVLSEAPDRLLAEIDLTLPGEREALRSYNDTFHAYPRDASIAGLFEETVRAYPDREAVVYGERRLTYLELDAEANRIAQYLVHGFGIRREEPVGVMIEQLDGRIPAILGILKAGGAYVPLDADWPQARLRQIISDAGVRNILTSRAYVKLMNNLQWECPQLHVFVGLDTDAVREEAERERNELMDASLWEYVGAKAEDDIEGGGWVNSYTGGHLSRKEMDEYGDNVLLKLKPYVTADTRILEIGCASGITMFRLAPLAGLYYGMDLSRVIIEKDRATARDLGLDNIRLQALPAHEIGAIEESDFDIVIINSVIQAFHGHNYLRSVIREAVNHMPRGGLLFLGDLMDHDLKDELHRSLAEYKALHPEAGTKLDFSEELFVSRGFLEDEAAASDRMAGVRFSSKIHTVENELTRFRFDAILTILPAGSTMAVSGDNEAKPQEARRKLQLSRTDIARFPAEPVNLPIQSDSLAYVMYTSGTTGQPKGVMIEHRSVVRLAKAEGYADLRAGDRIAQTGAISFDASTFEIFGALLNGGTLLPADKETLLDAVLLRKWLRSGGITVMWLTSPLFNRLAEQDPGLFGSLRELIVGGDVLSPRHVQSVLEACPHLKLWNGYGPTENTTFSTCHRIRHAGREAIPIGRPIGNSTAYVVSPEGRELPVGVPGELWVGGDGVGRGYLGSPERTDEKFTGDPFRPGGRVYRTGDRARRLPDGTLAYIGRMDRQVKVRGHRIEPGEVEAVLHQTGEVREAAVVVRTDSEGEAELWGYVTSERLLDIEELHMRLERLLPGYMVPARLVQLERMPLTAGGKIDRRALPEETAETGDEGSGQPLTATESALLRIWRDLLGTRRLSVRDSFFEQGGHSLKATVLLSRMEQQFGVRVPLRVVFETPTIADLARYLDGAERTGQEPIPPAPPQERYELSPAQARMYLLHQWKSGNSAYNMPAVWRLEGALDPVRLQQALDAVIRRHESLRTSFELTNGVPMQRIHAEACCRMETLEVHGSKARERAFTGFIRPFDLTDAPLLRVRLLTVHRAGVADGTGASTSAEAGSIEAESGGLERYLLVDMHHIISDGVSMSILMRDMAAAYGGDALAPLPVQYKDYAVWLKEKSDQRRRGELERFWLRELEGDAPELQLPADFPRPALMDLEGSRIRFGITSGLAESVSSLAARTGTTVYLVLLAAYSLLLSRYAGEEEVWIGTPLAGRTHSELQETVGMFVNTVVLRCLPSPDLTFGGYLAQLKERVLRAQEHQDYPFEELVELLGARRNPGRHPLFDTVFSLQNMFRTQLQLGEVTGRPEPFEFPAAKFDLSLEAVETDEAVEFSLEYRTALFRRGTVQRLADEYVRILETIAAGEEGRALSELTPVTAEDRRLLLEVYAGRASAYPREASIPELFAEQATAAPDALAVQDGAVGWTYRELNRRAVRLARRLQALGLRPEEPVGLLCGRSALMAAAVLGVLQAGGAYVPLDPEYPAERLRVMLEDSGARVILCGPEEAWRLTDLIPEAVHLLLDEHLWPDCLEEAEEEGPEPLPVPGPESLAYLMYTSGTTGRPKGVMVTHRNVIRLVRGTDYVPFGPGRRFAMTGAVSFDASTFELFGALLNGGSLHPVPKETLLSASRLEEFLIDSRIDVLWLTAPLLHRHARENPGLLRGARHVVAGGDVLSPGLIRRVQEACPELTLYNGYGPTENTTFSAVHRIEGIGSGEAEPAHESALPSIPIGRPIANSTVYVLGRDGRLLPPGVSGELVVGGDGVARGYWRLPEETAARFTADPFLPGGRMYRTGDLARWREDGTLEYLGRMDRQVKIRGQRVEPEEVEAALRSVTGVREGAVAVRPDEHGGHELWAYYSGEEGLTPAGLRERLAARLPASLVPARLIGIGTMPLTPNGKIDRKALAALVPEELEEPAYTAPQTAIQRELAEVWEELLGGGRLGIRDSFFERGGHSLKAAELLARIRTGYGAELTLSDIFRSPTIEQLAEAVEAKRGSFSPQVRRAERRETYPLSAAQRRIYLQHHAAGAGLSYNMPGALELSGVLDIPRLEAAFQAVIRRHEVLRTTFEISGGEPVLRVLPQADFRLDVREAAEDEVTGEIRDFIRSFELTHAPLLRAQLLRLGADRHLLLFDIHHIVSDGASMDVLIREVLAFYEGKELPPLPLQYGDYALWQREQALGPRYRESEAYWHDRLSRPWLPLELPTDRPRPPVRSYLGESCVAEAEAGVADGIRRLAAESGLTLYMVLLGAYSLFLSTLCRQEEILIGTPVSGRTSDWAPLIGMFVGTVVLRTELPGELTVDDFLRSVKEEALKAFEHGDYPFEKLAETYGDRTQAGRHPVFDTVFALRQHGNLPASCGELALAPHPFEQPAAKFDLMLEASETESAEGGGTLRFRWEYARALFDRETVRTWAESFTTLLELLPEHRGTLLRDLPFSPGCGSPEDRGTQAKAFAGTIEFQL</sequence>
<dbReference type="Gene3D" id="3.40.50.980">
    <property type="match status" value="2"/>
</dbReference>
<feature type="domain" description="Carrier" evidence="10">
    <location>
        <begin position="3432"/>
        <end position="3507"/>
    </location>
</feature>
<dbReference type="InterPro" id="IPR029063">
    <property type="entry name" value="SAM-dependent_MTases_sf"/>
</dbReference>
<dbReference type="InterPro" id="IPR020845">
    <property type="entry name" value="AMP-binding_CS"/>
</dbReference>
<keyword evidence="6" id="KW-0677">Repeat</keyword>
<dbReference type="SUPFAM" id="SSF56801">
    <property type="entry name" value="Acetyl-CoA synthetase-like"/>
    <property type="match status" value="3"/>
</dbReference>
<evidence type="ECO:0000313" key="11">
    <source>
        <dbReference type="EMBL" id="AFH63035.2"/>
    </source>
</evidence>
<name>I0BKY8_9BACL</name>
<dbReference type="CDD" id="cd19531">
    <property type="entry name" value="LCL_NRPS-like"/>
    <property type="match status" value="3"/>
</dbReference>
<dbReference type="FunFam" id="2.30.38.10:FF:000001">
    <property type="entry name" value="Non-ribosomal peptide synthetase PvdI"/>
    <property type="match status" value="2"/>
</dbReference>
<dbReference type="InterPro" id="IPR001242">
    <property type="entry name" value="Condensation_dom"/>
</dbReference>
<dbReference type="FunFam" id="1.10.1200.10:FF:000016">
    <property type="entry name" value="Non-ribosomal peptide synthase"/>
    <property type="match status" value="1"/>
</dbReference>
<keyword evidence="8" id="KW-0511">Multifunctional enzyme</keyword>
<evidence type="ECO:0000313" key="12">
    <source>
        <dbReference type="Proteomes" id="UP000007392"/>
    </source>
</evidence>
<feature type="domain" description="Carrier" evidence="10">
    <location>
        <begin position="2351"/>
        <end position="2426"/>
    </location>
</feature>
<dbReference type="Pfam" id="PF00550">
    <property type="entry name" value="PP-binding"/>
    <property type="match status" value="3"/>
</dbReference>
<evidence type="ECO:0000256" key="8">
    <source>
        <dbReference type="ARBA" id="ARBA00023268"/>
    </source>
</evidence>
<dbReference type="GO" id="GO:0072330">
    <property type="term" value="P:monocarboxylic acid biosynthetic process"/>
    <property type="evidence" value="ECO:0007669"/>
    <property type="project" value="UniProtKB-ARBA"/>
</dbReference>
<feature type="region of interest" description="Disordered" evidence="9">
    <location>
        <begin position="2333"/>
        <end position="2352"/>
    </location>
</feature>
<dbReference type="InterPro" id="IPR042099">
    <property type="entry name" value="ANL_N_sf"/>
</dbReference>
<keyword evidence="5" id="KW-0436">Ligase</keyword>
<dbReference type="Gene3D" id="3.40.50.12780">
    <property type="entry name" value="N-terminal domain of ligase-like"/>
    <property type="match status" value="3"/>
</dbReference>
<dbReference type="Gene3D" id="3.30.559.30">
    <property type="entry name" value="Nonribosomal peptide synthetase, condensation domain"/>
    <property type="match status" value="4"/>
</dbReference>
<evidence type="ECO:0000256" key="9">
    <source>
        <dbReference type="SAM" id="MobiDB-lite"/>
    </source>
</evidence>
<evidence type="ECO:0000256" key="1">
    <source>
        <dbReference type="ARBA" id="ARBA00001957"/>
    </source>
</evidence>
<dbReference type="Pfam" id="PF00668">
    <property type="entry name" value="Condensation"/>
    <property type="match status" value="5"/>
</dbReference>
<evidence type="ECO:0000256" key="7">
    <source>
        <dbReference type="ARBA" id="ARBA00023194"/>
    </source>
</evidence>
<dbReference type="SUPFAM" id="SSF52777">
    <property type="entry name" value="CoA-dependent acyltransferases"/>
    <property type="match status" value="8"/>
</dbReference>
<dbReference type="HOGENOM" id="CLU_224206_0_0_9"/>
<dbReference type="FunFam" id="3.30.300.30:FF:000010">
    <property type="entry name" value="Enterobactin synthetase component F"/>
    <property type="match status" value="1"/>
</dbReference>
<dbReference type="Gene3D" id="2.30.38.10">
    <property type="entry name" value="Luciferase, Domain 3"/>
    <property type="match status" value="1"/>
</dbReference>
<dbReference type="Gene3D" id="3.40.50.150">
    <property type="entry name" value="Vaccinia Virus protein VP39"/>
    <property type="match status" value="1"/>
</dbReference>
<dbReference type="SUPFAM" id="SSF53335">
    <property type="entry name" value="S-adenosyl-L-methionine-dependent methyltransferases"/>
    <property type="match status" value="1"/>
</dbReference>
<dbReference type="InterPro" id="IPR025714">
    <property type="entry name" value="Methyltranfer_dom"/>
</dbReference>
<dbReference type="KEGG" id="pmw:B2K_20400"/>
<accession>I0BKY8</accession>
<dbReference type="PANTHER" id="PTHR45527:SF1">
    <property type="entry name" value="FATTY ACID SYNTHASE"/>
    <property type="match status" value="1"/>
</dbReference>
<dbReference type="FunFam" id="1.10.1200.10:FF:000005">
    <property type="entry name" value="Nonribosomal peptide synthetase 1"/>
    <property type="match status" value="2"/>
</dbReference>
<dbReference type="GO" id="GO:0008610">
    <property type="term" value="P:lipid biosynthetic process"/>
    <property type="evidence" value="ECO:0007669"/>
    <property type="project" value="UniProtKB-ARBA"/>
</dbReference>
<dbReference type="InterPro" id="IPR010071">
    <property type="entry name" value="AA_adenyl_dom"/>
</dbReference>
<dbReference type="FunFam" id="3.40.50.12780:FF:000012">
    <property type="entry name" value="Non-ribosomal peptide synthetase"/>
    <property type="match status" value="1"/>
</dbReference>
<keyword evidence="7" id="KW-0045">Antibiotic biosynthesis</keyword>
<dbReference type="InterPro" id="IPR036736">
    <property type="entry name" value="ACP-like_sf"/>
</dbReference>
<dbReference type="GO" id="GO:0044550">
    <property type="term" value="P:secondary metabolite biosynthetic process"/>
    <property type="evidence" value="ECO:0007669"/>
    <property type="project" value="UniProtKB-ARBA"/>
</dbReference>
<dbReference type="InterPro" id="IPR029058">
    <property type="entry name" value="AB_hydrolase_fold"/>
</dbReference>
<dbReference type="Pfam" id="PF13847">
    <property type="entry name" value="Methyltransf_31"/>
    <property type="match status" value="1"/>
</dbReference>
<dbReference type="Pfam" id="PF13193">
    <property type="entry name" value="AMP-binding_C"/>
    <property type="match status" value="2"/>
</dbReference>
<dbReference type="Gene3D" id="1.10.1200.10">
    <property type="entry name" value="ACP-like"/>
    <property type="match status" value="2"/>
</dbReference>
<dbReference type="SUPFAM" id="SSF47336">
    <property type="entry name" value="ACP-like"/>
    <property type="match status" value="3"/>
</dbReference>
<dbReference type="NCBIfam" id="TIGR01733">
    <property type="entry name" value="AA-adenyl-dom"/>
    <property type="match status" value="3"/>
</dbReference>